<gene>
    <name evidence="4" type="ORF">ACH47G_02885</name>
</gene>
<organism evidence="4 5">
    <name type="scientific">Nocardia beijingensis</name>
    <dbReference type="NCBI Taxonomy" id="95162"/>
    <lineage>
        <taxon>Bacteria</taxon>
        <taxon>Bacillati</taxon>
        <taxon>Actinomycetota</taxon>
        <taxon>Actinomycetes</taxon>
        <taxon>Mycobacteriales</taxon>
        <taxon>Nocardiaceae</taxon>
        <taxon>Nocardia</taxon>
    </lineage>
</organism>
<dbReference type="Proteomes" id="UP001611450">
    <property type="component" value="Unassembled WGS sequence"/>
</dbReference>
<dbReference type="InterPro" id="IPR005804">
    <property type="entry name" value="FA_desaturase_dom"/>
</dbReference>
<dbReference type="InterPro" id="IPR012171">
    <property type="entry name" value="Fatty_acid_desaturase"/>
</dbReference>
<dbReference type="Pfam" id="PF00487">
    <property type="entry name" value="FA_desaturase"/>
    <property type="match status" value="1"/>
</dbReference>
<dbReference type="EMBL" id="JBIRXV010000001">
    <property type="protein sequence ID" value="MFI2319409.1"/>
    <property type="molecule type" value="Genomic_DNA"/>
</dbReference>
<keyword evidence="5" id="KW-1185">Reference proteome</keyword>
<feature type="transmembrane region" description="Helical" evidence="2">
    <location>
        <begin position="236"/>
        <end position="258"/>
    </location>
</feature>
<name>A0ABW7W8V3_9NOCA</name>
<evidence type="ECO:0000256" key="1">
    <source>
        <dbReference type="SAM" id="MobiDB-lite"/>
    </source>
</evidence>
<feature type="transmembrane region" description="Helical" evidence="2">
    <location>
        <begin position="138"/>
        <end position="160"/>
    </location>
</feature>
<feature type="transmembrane region" description="Helical" evidence="2">
    <location>
        <begin position="172"/>
        <end position="189"/>
    </location>
</feature>
<proteinExistence type="predicted"/>
<evidence type="ECO:0000256" key="2">
    <source>
        <dbReference type="SAM" id="Phobius"/>
    </source>
</evidence>
<accession>A0ABW7W8V3</accession>
<dbReference type="PANTHER" id="PTHR19353:SF19">
    <property type="entry name" value="DELTA(5) FATTY ACID DESATURASE C-RELATED"/>
    <property type="match status" value="1"/>
</dbReference>
<feature type="transmembrane region" description="Helical" evidence="2">
    <location>
        <begin position="110"/>
        <end position="132"/>
    </location>
</feature>
<feature type="transmembrane region" description="Helical" evidence="2">
    <location>
        <begin position="294"/>
        <end position="313"/>
    </location>
</feature>
<keyword evidence="2" id="KW-1133">Transmembrane helix</keyword>
<keyword evidence="2" id="KW-0812">Transmembrane</keyword>
<protein>
    <submittedName>
        <fullName evidence="4">Fatty acid desaturase family protein</fullName>
    </submittedName>
</protein>
<feature type="compositionally biased region" description="Polar residues" evidence="1">
    <location>
        <begin position="61"/>
        <end position="70"/>
    </location>
</feature>
<keyword evidence="2" id="KW-0472">Membrane</keyword>
<feature type="region of interest" description="Disordered" evidence="1">
    <location>
        <begin position="1"/>
        <end position="87"/>
    </location>
</feature>
<comment type="caution">
    <text evidence="4">The sequence shown here is derived from an EMBL/GenBank/DDBJ whole genome shotgun (WGS) entry which is preliminary data.</text>
</comment>
<evidence type="ECO:0000313" key="4">
    <source>
        <dbReference type="EMBL" id="MFI2319409.1"/>
    </source>
</evidence>
<feature type="transmembrane region" description="Helical" evidence="2">
    <location>
        <begin position="270"/>
        <end position="288"/>
    </location>
</feature>
<dbReference type="CDD" id="cd03506">
    <property type="entry name" value="Delta6-FADS-like"/>
    <property type="match status" value="1"/>
</dbReference>
<sequence length="427" mass="47214">MLATEADASPTSEITPQTDSVSYQRATSNENPADSFGHRNPRPAPTSTGRHRRRMEVASPAQLSGRSMTTPALVPESSPRSPRRGADGDYARLLRRISEAGLMNRRPVYYAVRLSLVGVAFAACWAAFVLIGDSWWTLLVAAFMAVTFAQIALVMHDVAHRQVFRLRQPTELVGRVVGNAGIGLGYGWWQDKHTRHHANPNHEELDPDVAPDILVWSQQQARSSRGLPRLIGRAQAFLFFPLLLLEGLNLHVAGVRALRNRSLKNRGSEGALLLVHFATYLAALFAVLSADKAFAFLAVHQGLFGLYMGCIFAPNHKGMPTFTGEDRPDYLRRQVLTSRNVRGGALTDLALGGLNYQIEHHLFPSMPTPNLRHAQVIVRDYCTEIGVAYHETGLISSYREALSHLHHVGAPLRTPDRHPGTQVSQRN</sequence>
<feature type="compositionally biased region" description="Polar residues" evidence="1">
    <location>
        <begin position="9"/>
        <end position="32"/>
    </location>
</feature>
<evidence type="ECO:0000313" key="5">
    <source>
        <dbReference type="Proteomes" id="UP001611450"/>
    </source>
</evidence>
<evidence type="ECO:0000259" key="3">
    <source>
        <dbReference type="Pfam" id="PF00487"/>
    </source>
</evidence>
<reference evidence="4 5" key="1">
    <citation type="submission" date="2024-10" db="EMBL/GenBank/DDBJ databases">
        <title>The Natural Products Discovery Center: Release of the First 8490 Sequenced Strains for Exploring Actinobacteria Biosynthetic Diversity.</title>
        <authorList>
            <person name="Kalkreuter E."/>
            <person name="Kautsar S.A."/>
            <person name="Yang D."/>
            <person name="Bader C.D."/>
            <person name="Teijaro C.N."/>
            <person name="Fluegel L."/>
            <person name="Davis C.M."/>
            <person name="Simpson J.R."/>
            <person name="Lauterbach L."/>
            <person name="Steele A.D."/>
            <person name="Gui C."/>
            <person name="Meng S."/>
            <person name="Li G."/>
            <person name="Viehrig K."/>
            <person name="Ye F."/>
            <person name="Su P."/>
            <person name="Kiefer A.F."/>
            <person name="Nichols A."/>
            <person name="Cepeda A.J."/>
            <person name="Yan W."/>
            <person name="Fan B."/>
            <person name="Jiang Y."/>
            <person name="Adhikari A."/>
            <person name="Zheng C.-J."/>
            <person name="Schuster L."/>
            <person name="Cowan T.M."/>
            <person name="Smanski M.J."/>
            <person name="Chevrette M.G."/>
            <person name="De Carvalho L.P.S."/>
            <person name="Shen B."/>
        </authorList>
    </citation>
    <scope>NUCLEOTIDE SEQUENCE [LARGE SCALE GENOMIC DNA]</scope>
    <source>
        <strain evidence="4 5">NPDC019626</strain>
    </source>
</reference>
<feature type="domain" description="Fatty acid desaturase" evidence="3">
    <location>
        <begin position="134"/>
        <end position="392"/>
    </location>
</feature>
<dbReference type="PANTHER" id="PTHR19353">
    <property type="entry name" value="FATTY ACID DESATURASE 2"/>
    <property type="match status" value="1"/>
</dbReference>
<dbReference type="RefSeq" id="WP_396953492.1">
    <property type="nucleotide sequence ID" value="NZ_JBIRXV010000001.1"/>
</dbReference>